<dbReference type="GO" id="GO:0071555">
    <property type="term" value="P:cell wall organization"/>
    <property type="evidence" value="ECO:0007669"/>
    <property type="project" value="UniProtKB-KW"/>
</dbReference>
<dbReference type="InterPro" id="IPR005762">
    <property type="entry name" value="MurD"/>
</dbReference>
<evidence type="ECO:0000256" key="4">
    <source>
        <dbReference type="ARBA" id="ARBA00022598"/>
    </source>
</evidence>
<dbReference type="GO" id="GO:0005524">
    <property type="term" value="F:ATP binding"/>
    <property type="evidence" value="ECO:0007669"/>
    <property type="project" value="UniProtKB-UniRule"/>
</dbReference>
<dbReference type="GO" id="GO:0005737">
    <property type="term" value="C:cytoplasm"/>
    <property type="evidence" value="ECO:0007669"/>
    <property type="project" value="UniProtKB-SubCell"/>
</dbReference>
<comment type="subcellular location">
    <subcellularLocation>
        <location evidence="1 7 8">Cytoplasm</location>
    </subcellularLocation>
</comment>
<dbReference type="Pfam" id="PF08245">
    <property type="entry name" value="Mur_ligase_M"/>
    <property type="match status" value="1"/>
</dbReference>
<dbReference type="Proteomes" id="UP000004088">
    <property type="component" value="Unassembled WGS sequence"/>
</dbReference>
<dbReference type="Gene3D" id="3.40.50.720">
    <property type="entry name" value="NAD(P)-binding Rossmann-like Domain"/>
    <property type="match status" value="1"/>
</dbReference>
<dbReference type="SUPFAM" id="SSF53623">
    <property type="entry name" value="MurD-like peptide ligases, catalytic domain"/>
    <property type="match status" value="1"/>
</dbReference>
<accession>F0EVX8</accession>
<sequence length="445" mass="47637">MLQNQKVLVAGLGGTGISVLAYCAHIGVEAAGYDAQLSEAQRAELTEKFPQFPLFAGSLHTALQGYDVLVLSPGITRRQPEIIEFERRGGKVIGDVAILADLLSRQPDKIIAITGSNGKTTTTSLVGHLCAQCGLDTVVAGNIGTPVLEAWLARKGKPADVWVLELSSFQLETTPLLDADAAACLNISEDHLDRYDDLLDYARAKDMIFNGKAVQVLNADDAFCRAMKRDGRTVHYFSLQQPQDYHWQAGAGSLHHQEVLLMPQTDIPLQGSHNMANVLAALALCESIGLPRDRLLAHVKTFKGLPHRVEKVGEKNGITFIDDSKGTNVGATVAAIAGLPEKIWLIAGGMGKGQDFTPLRDVLREKAGAVFLIGVDAPKIAADLDGCGVDLVFCETLPEAVQAAFARAQSGDIVLLSPACASFDMFKGYAHRSEVFVEAVNGLAE</sequence>
<evidence type="ECO:0000313" key="11">
    <source>
        <dbReference type="EMBL" id="EGC18563.1"/>
    </source>
</evidence>
<comment type="similarity">
    <text evidence="7">Belongs to the MurCDEF family.</text>
</comment>
<evidence type="ECO:0000256" key="1">
    <source>
        <dbReference type="ARBA" id="ARBA00004496"/>
    </source>
</evidence>
<comment type="catalytic activity">
    <reaction evidence="7 8">
        <text>UDP-N-acetyl-alpha-D-muramoyl-L-alanine + D-glutamate + ATP = UDP-N-acetyl-alpha-D-muramoyl-L-alanyl-D-glutamate + ADP + phosphate + H(+)</text>
        <dbReference type="Rhea" id="RHEA:16429"/>
        <dbReference type="ChEBI" id="CHEBI:15378"/>
        <dbReference type="ChEBI" id="CHEBI:29986"/>
        <dbReference type="ChEBI" id="CHEBI:30616"/>
        <dbReference type="ChEBI" id="CHEBI:43474"/>
        <dbReference type="ChEBI" id="CHEBI:83898"/>
        <dbReference type="ChEBI" id="CHEBI:83900"/>
        <dbReference type="ChEBI" id="CHEBI:456216"/>
        <dbReference type="EC" id="6.3.2.9"/>
    </reaction>
</comment>
<keyword evidence="7 8" id="KW-0961">Cell wall biogenesis/degradation</keyword>
<dbReference type="InterPro" id="IPR036615">
    <property type="entry name" value="Mur_ligase_C_dom_sf"/>
</dbReference>
<evidence type="ECO:0000256" key="5">
    <source>
        <dbReference type="ARBA" id="ARBA00022741"/>
    </source>
</evidence>
<dbReference type="AlphaFoldDB" id="F0EVX8"/>
<comment type="caution">
    <text evidence="11">The sequence shown here is derived from an EMBL/GenBank/DDBJ whole genome shotgun (WGS) entry which is preliminary data.</text>
</comment>
<dbReference type="RefSeq" id="WP_003780764.1">
    <property type="nucleotide sequence ID" value="NZ_GL870929.1"/>
</dbReference>
<dbReference type="EC" id="6.3.2.9" evidence="7 8"/>
<proteinExistence type="inferred from homology"/>
<evidence type="ECO:0000256" key="8">
    <source>
        <dbReference type="RuleBase" id="RU003664"/>
    </source>
</evidence>
<dbReference type="GO" id="GO:0008764">
    <property type="term" value="F:UDP-N-acetylmuramoylalanine-D-glutamate ligase activity"/>
    <property type="evidence" value="ECO:0007669"/>
    <property type="project" value="UniProtKB-UniRule"/>
</dbReference>
<feature type="domain" description="Mur ligase C-terminal" evidence="9">
    <location>
        <begin position="307"/>
        <end position="420"/>
    </location>
</feature>
<evidence type="ECO:0000313" key="12">
    <source>
        <dbReference type="Proteomes" id="UP000004088"/>
    </source>
</evidence>
<keyword evidence="6 7" id="KW-0067">ATP-binding</keyword>
<feature type="domain" description="Mur ligase central" evidence="10">
    <location>
        <begin position="113"/>
        <end position="284"/>
    </location>
</feature>
<dbReference type="SUPFAM" id="SSF51984">
    <property type="entry name" value="MurCD N-terminal domain"/>
    <property type="match status" value="1"/>
</dbReference>
<keyword evidence="7 8" id="KW-0133">Cell shape</keyword>
<dbReference type="SUPFAM" id="SSF53244">
    <property type="entry name" value="MurD-like peptide ligases, peptide-binding domain"/>
    <property type="match status" value="1"/>
</dbReference>
<keyword evidence="7 8" id="KW-0132">Cell division</keyword>
<dbReference type="InterPro" id="IPR013221">
    <property type="entry name" value="Mur_ligase_cen"/>
</dbReference>
<dbReference type="STRING" id="888741.HMPREF9098_0012"/>
<organism evidence="11 12">
    <name type="scientific">Kingella denitrificans ATCC 33394</name>
    <dbReference type="NCBI Taxonomy" id="888741"/>
    <lineage>
        <taxon>Bacteria</taxon>
        <taxon>Pseudomonadati</taxon>
        <taxon>Pseudomonadota</taxon>
        <taxon>Betaproteobacteria</taxon>
        <taxon>Neisseriales</taxon>
        <taxon>Neisseriaceae</taxon>
        <taxon>Kingella</taxon>
    </lineage>
</organism>
<dbReference type="GO" id="GO:0009252">
    <property type="term" value="P:peptidoglycan biosynthetic process"/>
    <property type="evidence" value="ECO:0007669"/>
    <property type="project" value="UniProtKB-UniRule"/>
</dbReference>
<name>F0EVX8_9NEIS</name>
<dbReference type="EMBL" id="AEWV01000001">
    <property type="protein sequence ID" value="EGC18563.1"/>
    <property type="molecule type" value="Genomic_DNA"/>
</dbReference>
<dbReference type="Gene3D" id="3.90.190.20">
    <property type="entry name" value="Mur ligase, C-terminal domain"/>
    <property type="match status" value="1"/>
</dbReference>
<dbReference type="UniPathway" id="UPA00219"/>
<keyword evidence="12" id="KW-1185">Reference proteome</keyword>
<gene>
    <name evidence="7 11" type="primary">murD</name>
    <name evidence="11" type="ORF">HMPREF9098_0012</name>
</gene>
<dbReference type="PANTHER" id="PTHR43692:SF1">
    <property type="entry name" value="UDP-N-ACETYLMURAMOYLALANINE--D-GLUTAMATE LIGASE"/>
    <property type="match status" value="1"/>
</dbReference>
<evidence type="ECO:0000256" key="6">
    <source>
        <dbReference type="ARBA" id="ARBA00022840"/>
    </source>
</evidence>
<protein>
    <recommendedName>
        <fullName evidence="7 8">UDP-N-acetylmuramoylalanine--D-glutamate ligase</fullName>
        <ecNumber evidence="7 8">6.3.2.9</ecNumber>
    </recommendedName>
    <alternativeName>
        <fullName evidence="7">D-glutamic acid-adding enzyme</fullName>
    </alternativeName>
    <alternativeName>
        <fullName evidence="7">UDP-N-acetylmuramoyl-L-alanyl-D-glutamate synthetase</fullName>
    </alternativeName>
</protein>
<comment type="function">
    <text evidence="7 8">Cell wall formation. Catalyzes the addition of glutamate to the nucleotide precursor UDP-N-acetylmuramoyl-L-alanine (UMA).</text>
</comment>
<dbReference type="GO" id="GO:0008360">
    <property type="term" value="P:regulation of cell shape"/>
    <property type="evidence" value="ECO:0007669"/>
    <property type="project" value="UniProtKB-KW"/>
</dbReference>
<comment type="pathway">
    <text evidence="2 7 8">Cell wall biogenesis; peptidoglycan biosynthesis.</text>
</comment>
<evidence type="ECO:0000256" key="2">
    <source>
        <dbReference type="ARBA" id="ARBA00004752"/>
    </source>
</evidence>
<keyword evidence="3 7" id="KW-0963">Cytoplasm</keyword>
<dbReference type="HAMAP" id="MF_00639">
    <property type="entry name" value="MurD"/>
    <property type="match status" value="1"/>
</dbReference>
<dbReference type="Pfam" id="PF02875">
    <property type="entry name" value="Mur_ligase_C"/>
    <property type="match status" value="1"/>
</dbReference>
<keyword evidence="7 8" id="KW-0573">Peptidoglycan synthesis</keyword>
<evidence type="ECO:0000256" key="7">
    <source>
        <dbReference type="HAMAP-Rule" id="MF_00639"/>
    </source>
</evidence>
<reference evidence="11 12" key="1">
    <citation type="submission" date="2011-01" db="EMBL/GenBank/DDBJ databases">
        <authorList>
            <person name="Muzny D."/>
            <person name="Qin X."/>
            <person name="Deng J."/>
            <person name="Jiang H."/>
            <person name="Liu Y."/>
            <person name="Qu J."/>
            <person name="Song X.-Z."/>
            <person name="Zhang L."/>
            <person name="Thornton R."/>
            <person name="Coyle M."/>
            <person name="Francisco L."/>
            <person name="Jackson L."/>
            <person name="Javaid M."/>
            <person name="Korchina V."/>
            <person name="Kovar C."/>
            <person name="Mata R."/>
            <person name="Mathew T."/>
            <person name="Ngo R."/>
            <person name="Nguyen L."/>
            <person name="Nguyen N."/>
            <person name="Okwuonu G."/>
            <person name="Ongeri F."/>
            <person name="Pham C."/>
            <person name="Simmons D."/>
            <person name="Wilczek-Boney K."/>
            <person name="Hale W."/>
            <person name="Jakkamsetti A."/>
            <person name="Pham P."/>
            <person name="Ruth R."/>
            <person name="San Lucas F."/>
            <person name="Warren J."/>
            <person name="Zhang J."/>
            <person name="Zhao Z."/>
            <person name="Zhou C."/>
            <person name="Zhu D."/>
            <person name="Lee S."/>
            <person name="Bess C."/>
            <person name="Blankenburg K."/>
            <person name="Forbes L."/>
            <person name="Fu Q."/>
            <person name="Gubbala S."/>
            <person name="Hirani K."/>
            <person name="Jayaseelan J.C."/>
            <person name="Lara F."/>
            <person name="Munidasa M."/>
            <person name="Palculict T."/>
            <person name="Patil S."/>
            <person name="Pu L.-L."/>
            <person name="Saada N."/>
            <person name="Tang L."/>
            <person name="Weissenberger G."/>
            <person name="Zhu Y."/>
            <person name="Hemphill L."/>
            <person name="Shang Y."/>
            <person name="Youmans B."/>
            <person name="Ayvaz T."/>
            <person name="Ross M."/>
            <person name="Santibanez J."/>
            <person name="Aqrawi P."/>
            <person name="Gross S."/>
            <person name="Joshi V."/>
            <person name="Fowler G."/>
            <person name="Nazareth L."/>
            <person name="Reid J."/>
            <person name="Worley K."/>
            <person name="Petrosino J."/>
            <person name="Highlander S."/>
            <person name="Gibbs R."/>
        </authorList>
    </citation>
    <scope>NUCLEOTIDE SEQUENCE [LARGE SCALE GENOMIC DNA]</scope>
    <source>
        <strain evidence="11 12">ATCC 33394</strain>
    </source>
</reference>
<dbReference type="InterPro" id="IPR004101">
    <property type="entry name" value="Mur_ligase_C"/>
</dbReference>
<evidence type="ECO:0000259" key="10">
    <source>
        <dbReference type="Pfam" id="PF08245"/>
    </source>
</evidence>
<dbReference type="PANTHER" id="PTHR43692">
    <property type="entry name" value="UDP-N-ACETYLMURAMOYLALANINE--D-GLUTAMATE LIGASE"/>
    <property type="match status" value="1"/>
</dbReference>
<dbReference type="InterPro" id="IPR036565">
    <property type="entry name" value="Mur-like_cat_sf"/>
</dbReference>
<feature type="binding site" evidence="7">
    <location>
        <begin position="115"/>
        <end position="121"/>
    </location>
    <ligand>
        <name>ATP</name>
        <dbReference type="ChEBI" id="CHEBI:30616"/>
    </ligand>
</feature>
<evidence type="ECO:0000259" key="9">
    <source>
        <dbReference type="Pfam" id="PF02875"/>
    </source>
</evidence>
<dbReference type="HOGENOM" id="CLU_032540_1_0_4"/>
<keyword evidence="4 7" id="KW-0436">Ligase</keyword>
<evidence type="ECO:0000256" key="3">
    <source>
        <dbReference type="ARBA" id="ARBA00022490"/>
    </source>
</evidence>
<dbReference type="GO" id="GO:0051301">
    <property type="term" value="P:cell division"/>
    <property type="evidence" value="ECO:0007669"/>
    <property type="project" value="UniProtKB-KW"/>
</dbReference>
<dbReference type="Gene3D" id="3.40.1190.10">
    <property type="entry name" value="Mur-like, catalytic domain"/>
    <property type="match status" value="1"/>
</dbReference>
<keyword evidence="7 8" id="KW-0131">Cell cycle</keyword>
<dbReference type="Pfam" id="PF21799">
    <property type="entry name" value="MurD-like_N"/>
    <property type="match status" value="1"/>
</dbReference>
<dbReference type="NCBIfam" id="TIGR01087">
    <property type="entry name" value="murD"/>
    <property type="match status" value="1"/>
</dbReference>
<keyword evidence="5 7" id="KW-0547">Nucleotide-binding</keyword>